<dbReference type="Proteomes" id="UP000593562">
    <property type="component" value="Unassembled WGS sequence"/>
</dbReference>
<feature type="compositionally biased region" description="Low complexity" evidence="1">
    <location>
        <begin position="660"/>
        <end position="672"/>
    </location>
</feature>
<evidence type="ECO:0000313" key="3">
    <source>
        <dbReference type="Proteomes" id="UP000593562"/>
    </source>
</evidence>
<accession>A0A7J7CRQ4</accession>
<feature type="region of interest" description="Disordered" evidence="1">
    <location>
        <begin position="942"/>
        <end position="962"/>
    </location>
</feature>
<feature type="compositionally biased region" description="Basic and acidic residues" evidence="1">
    <location>
        <begin position="818"/>
        <end position="828"/>
    </location>
</feature>
<organism evidence="2 3">
    <name type="scientific">Tripterygium wilfordii</name>
    <name type="common">Thunder God vine</name>
    <dbReference type="NCBI Taxonomy" id="458696"/>
    <lineage>
        <taxon>Eukaryota</taxon>
        <taxon>Viridiplantae</taxon>
        <taxon>Streptophyta</taxon>
        <taxon>Embryophyta</taxon>
        <taxon>Tracheophyta</taxon>
        <taxon>Spermatophyta</taxon>
        <taxon>Magnoliopsida</taxon>
        <taxon>eudicotyledons</taxon>
        <taxon>Gunneridae</taxon>
        <taxon>Pentapetalae</taxon>
        <taxon>rosids</taxon>
        <taxon>fabids</taxon>
        <taxon>Celastrales</taxon>
        <taxon>Celastraceae</taxon>
        <taxon>Tripterygium</taxon>
    </lineage>
</organism>
<dbReference type="PANTHER" id="PTHR31008">
    <property type="entry name" value="COP1-INTERACTING PROTEIN-RELATED"/>
    <property type="match status" value="1"/>
</dbReference>
<feature type="region of interest" description="Disordered" evidence="1">
    <location>
        <begin position="27"/>
        <end position="200"/>
    </location>
</feature>
<feature type="compositionally biased region" description="Polar residues" evidence="1">
    <location>
        <begin position="609"/>
        <end position="623"/>
    </location>
</feature>
<feature type="compositionally biased region" description="Low complexity" evidence="1">
    <location>
        <begin position="947"/>
        <end position="961"/>
    </location>
</feature>
<feature type="compositionally biased region" description="Polar residues" evidence="1">
    <location>
        <begin position="59"/>
        <end position="72"/>
    </location>
</feature>
<feature type="compositionally biased region" description="Basic residues" evidence="1">
    <location>
        <begin position="158"/>
        <end position="172"/>
    </location>
</feature>
<feature type="compositionally biased region" description="Basic and acidic residues" evidence="1">
    <location>
        <begin position="303"/>
        <end position="320"/>
    </location>
</feature>
<keyword evidence="3" id="KW-1185">Reference proteome</keyword>
<feature type="compositionally biased region" description="Basic and acidic residues" evidence="1">
    <location>
        <begin position="175"/>
        <end position="195"/>
    </location>
</feature>
<sequence length="1018" mass="111427">MFPPWPIHPSAGTLPVFQGYPMQGMPYYQNHQGNSPFFQSPYPVTEDSRHKSGQRMGQRRQSVDSGDGNTELETWEMDGSKGTSQDDEDREKGASRNREPVKKANRSGRKQSGMVVIRNINYITSKGGDYSGTESESASGSLTEEEDDGDAQASTPNMKHKHSIRSSKRNGSHAKPVDALDPSDKEGKADAKETDGGDWQAFQNYLLRDADEEERDSNQNLFAIEKEARVRRKSKVADDPLAFDGRDIGEYEEAKVIDMHKINGNLSRIRRSNDESLISRNLGNSGDGRGAKNGNMDLQSTEIDGRRGVYRRSTNDDFILRRQNQSGYTASPSDPLNGFDPATYDLDKRSPQNMDDDSYVVSLRSNSLDQVGSGDRNAIVMDSELPSAHPRAESLSSRTGNRVNYEPDELSLIPERGMEKGSSGYDPALDYEMQIQSKDGASLHKKNKEAVIDAKRGSKKSDNYQKSKITADTSDKKKTVGPIRKGKPAKPSPLDEARARAEKLRNFKADLQKIKKEKEEEQMKRLEALKIERQKRIAARSGSIPTQSPSQQTKKQLPTKLSPSSQKGSKFSDSEPGPVSPLQRFPVGTISARSNNSHKASKSSKLNAGNESGGNRLSRSVSSLPEPKKENSVVTPDTKASMARVRRLSEPKMSGSLQVSSMKPRSSGPSSKQKASEGQESKNLSAIVNHDRSKAASLPELKIKMAKGLSVAQGKSGIKEKQNKANDTKASTAPEVLDAKRNSDKISHHSDGDDNPIVEKTVVMLEYEKSSNPAVHASEASICLQRGPVNNYKIEDKTEPLADYAPIHAPVSSLTIHGDGREPVERKVPVPPSAREVTTGHVGHAEKKPSSISSSSGVEKPYQAPYARVSSLEDPCTGNSEYGRAPPTNLQMATMGMETVKVHVADSTNSKLEKITEVLDKPQIKESSKGFRRLLKFGKKTNSSTAGECNSESNNVSVNGSDADNMVTNASSSIEVHTLKNLISQDETPTASSTQKNGRHFSLLSPFRSKTSEKKLTI</sequence>
<name>A0A7J7CRQ4_TRIWF</name>
<dbReference type="FunCoup" id="A0A7J7CRQ4">
    <property type="interactions" value="2265"/>
</dbReference>
<evidence type="ECO:0000313" key="2">
    <source>
        <dbReference type="EMBL" id="KAF5736741.1"/>
    </source>
</evidence>
<evidence type="ECO:0000256" key="1">
    <source>
        <dbReference type="SAM" id="MobiDB-lite"/>
    </source>
</evidence>
<feature type="region of interest" description="Disordered" evidence="1">
    <location>
        <begin position="815"/>
        <end position="863"/>
    </location>
</feature>
<feature type="compositionally biased region" description="Basic and acidic residues" evidence="1">
    <location>
        <begin position="737"/>
        <end position="752"/>
    </location>
</feature>
<feature type="region of interest" description="Disordered" evidence="1">
    <location>
        <begin position="438"/>
        <end position="497"/>
    </location>
</feature>
<feature type="region of interest" description="Disordered" evidence="1">
    <location>
        <begin position="869"/>
        <end position="888"/>
    </location>
</feature>
<feature type="compositionally biased region" description="Basic and acidic residues" evidence="1">
    <location>
        <begin position="717"/>
        <end position="727"/>
    </location>
</feature>
<dbReference type="EMBL" id="JAAARO010000014">
    <property type="protein sequence ID" value="KAF5736741.1"/>
    <property type="molecule type" value="Genomic_DNA"/>
</dbReference>
<reference evidence="2 3" key="1">
    <citation type="journal article" date="2020" name="Nat. Commun.">
        <title>Genome of Tripterygium wilfordii and identification of cytochrome P450 involved in triptolide biosynthesis.</title>
        <authorList>
            <person name="Tu L."/>
            <person name="Su P."/>
            <person name="Zhang Z."/>
            <person name="Gao L."/>
            <person name="Wang J."/>
            <person name="Hu T."/>
            <person name="Zhou J."/>
            <person name="Zhang Y."/>
            <person name="Zhao Y."/>
            <person name="Liu Y."/>
            <person name="Song Y."/>
            <person name="Tong Y."/>
            <person name="Lu Y."/>
            <person name="Yang J."/>
            <person name="Xu C."/>
            <person name="Jia M."/>
            <person name="Peters R.J."/>
            <person name="Huang L."/>
            <person name="Gao W."/>
        </authorList>
    </citation>
    <scope>NUCLEOTIDE SEQUENCE [LARGE SCALE GENOMIC DNA]</scope>
    <source>
        <strain evidence="3">cv. XIE 37</strain>
        <tissue evidence="2">Leaf</tissue>
    </source>
</reference>
<feature type="compositionally biased region" description="Polar residues" evidence="1">
    <location>
        <begin position="322"/>
        <end position="334"/>
    </location>
</feature>
<feature type="compositionally biased region" description="Low complexity" evidence="1">
    <location>
        <begin position="591"/>
        <end position="608"/>
    </location>
</feature>
<proteinExistence type="predicted"/>
<protein>
    <recommendedName>
        <fullName evidence="4">COP1-interacting protein-related</fullName>
    </recommendedName>
</protein>
<feature type="compositionally biased region" description="Polar residues" evidence="1">
    <location>
        <begin position="543"/>
        <end position="571"/>
    </location>
</feature>
<feature type="compositionally biased region" description="Basic and acidic residues" evidence="1">
    <location>
        <begin position="448"/>
        <end position="465"/>
    </location>
</feature>
<feature type="compositionally biased region" description="Basic and acidic residues" evidence="1">
    <location>
        <begin position="90"/>
        <end position="102"/>
    </location>
</feature>
<gene>
    <name evidence="2" type="ORF">HS088_TW14G00893</name>
</gene>
<feature type="region of interest" description="Disordered" evidence="1">
    <location>
        <begin position="980"/>
        <end position="1018"/>
    </location>
</feature>
<evidence type="ECO:0008006" key="4">
    <source>
        <dbReference type="Google" id="ProtNLM"/>
    </source>
</evidence>
<feature type="region of interest" description="Disordered" evidence="1">
    <location>
        <begin position="277"/>
        <end position="354"/>
    </location>
</feature>
<feature type="region of interest" description="Disordered" evidence="1">
    <location>
        <begin position="713"/>
        <end position="755"/>
    </location>
</feature>
<dbReference type="PANTHER" id="PTHR31008:SF2">
    <property type="entry name" value="COP1-INTERACTING PROTEIN-LIKE PROTEIN"/>
    <property type="match status" value="1"/>
</dbReference>
<dbReference type="InParanoid" id="A0A7J7CRQ4"/>
<dbReference type="AlphaFoldDB" id="A0A7J7CRQ4"/>
<feature type="compositionally biased region" description="Polar residues" evidence="1">
    <location>
        <begin position="980"/>
        <end position="996"/>
    </location>
</feature>
<comment type="caution">
    <text evidence="2">The sequence shown here is derived from an EMBL/GenBank/DDBJ whole genome shotgun (WGS) entry which is preliminary data.</text>
</comment>
<feature type="compositionally biased region" description="Polar residues" evidence="1">
    <location>
        <begin position="132"/>
        <end position="142"/>
    </location>
</feature>
<feature type="compositionally biased region" description="Polar residues" evidence="1">
    <location>
        <begin position="29"/>
        <end position="38"/>
    </location>
</feature>
<feature type="region of interest" description="Disordered" evidence="1">
    <location>
        <begin position="533"/>
        <end position="692"/>
    </location>
</feature>